<evidence type="ECO:0000256" key="6">
    <source>
        <dbReference type="ARBA" id="ARBA00022842"/>
    </source>
</evidence>
<evidence type="ECO:0000256" key="2">
    <source>
        <dbReference type="ARBA" id="ARBA00022490"/>
    </source>
</evidence>
<dbReference type="InterPro" id="IPR000262">
    <property type="entry name" value="FMN-dep_DH"/>
</dbReference>
<keyword evidence="5" id="KW-0479">Metal-binding</keyword>
<keyword evidence="4" id="KW-0288">FMN</keyword>
<evidence type="ECO:0000256" key="5">
    <source>
        <dbReference type="ARBA" id="ARBA00022723"/>
    </source>
</evidence>
<dbReference type="InterPro" id="IPR013785">
    <property type="entry name" value="Aldolase_TIM"/>
</dbReference>
<keyword evidence="6" id="KW-0460">Magnesium</keyword>
<protein>
    <submittedName>
        <fullName evidence="12">Isopentenyl pyrophosphate isomerase</fullName>
    </submittedName>
</protein>
<dbReference type="AlphaFoldDB" id="T0YUG0"/>
<evidence type="ECO:0000256" key="3">
    <source>
        <dbReference type="ARBA" id="ARBA00022630"/>
    </source>
</evidence>
<reference evidence="12" key="1">
    <citation type="submission" date="2013-08" db="EMBL/GenBank/DDBJ databases">
        <authorList>
            <person name="Mendez C."/>
            <person name="Richter M."/>
            <person name="Ferrer M."/>
            <person name="Sanchez J."/>
        </authorList>
    </citation>
    <scope>NUCLEOTIDE SEQUENCE</scope>
</reference>
<reference evidence="12" key="2">
    <citation type="journal article" date="2014" name="ISME J.">
        <title>Microbial stratification in low pH oxic and suboxic macroscopic growths along an acid mine drainage.</title>
        <authorList>
            <person name="Mendez-Garcia C."/>
            <person name="Mesa V."/>
            <person name="Sprenger R.R."/>
            <person name="Richter M."/>
            <person name="Diez M.S."/>
            <person name="Solano J."/>
            <person name="Bargiela R."/>
            <person name="Golyshina O.V."/>
            <person name="Manteca A."/>
            <person name="Ramos J.L."/>
            <person name="Gallego J.R."/>
            <person name="Llorente I."/>
            <person name="Martins Dos Santos V.A."/>
            <person name="Jensen O.N."/>
            <person name="Pelaez A.I."/>
            <person name="Sanchez J."/>
            <person name="Ferrer M."/>
        </authorList>
    </citation>
    <scope>NUCLEOTIDE SEQUENCE</scope>
</reference>
<accession>T0YUG0</accession>
<evidence type="ECO:0000256" key="7">
    <source>
        <dbReference type="ARBA" id="ARBA00022857"/>
    </source>
</evidence>
<evidence type="ECO:0000256" key="8">
    <source>
        <dbReference type="ARBA" id="ARBA00023229"/>
    </source>
</evidence>
<dbReference type="InterPro" id="IPR011179">
    <property type="entry name" value="IPdP_isomerase"/>
</dbReference>
<dbReference type="GO" id="GO:0008299">
    <property type="term" value="P:isoprenoid biosynthetic process"/>
    <property type="evidence" value="ECO:0007669"/>
    <property type="project" value="UniProtKB-KW"/>
</dbReference>
<keyword evidence="7" id="KW-0521">NADP</keyword>
<dbReference type="EMBL" id="AUZZ01008715">
    <property type="protein sequence ID" value="EQD36628.1"/>
    <property type="molecule type" value="Genomic_DNA"/>
</dbReference>
<comment type="subunit">
    <text evidence="10">Homooctamer. Dimer of tetramers.</text>
</comment>
<evidence type="ECO:0000256" key="4">
    <source>
        <dbReference type="ARBA" id="ARBA00022643"/>
    </source>
</evidence>
<dbReference type="PANTHER" id="PTHR43665:SF1">
    <property type="entry name" value="ISOPENTENYL-DIPHOSPHATE DELTA-ISOMERASE"/>
    <property type="match status" value="1"/>
</dbReference>
<evidence type="ECO:0000259" key="11">
    <source>
        <dbReference type="Pfam" id="PF01070"/>
    </source>
</evidence>
<evidence type="ECO:0000256" key="1">
    <source>
        <dbReference type="ARBA" id="ARBA00001917"/>
    </source>
</evidence>
<feature type="domain" description="FMN-dependent dehydrogenase" evidence="11">
    <location>
        <begin position="54"/>
        <end position="212"/>
    </location>
</feature>
<dbReference type="Pfam" id="PF01070">
    <property type="entry name" value="FMN_dh"/>
    <property type="match status" value="1"/>
</dbReference>
<keyword evidence="3" id="KW-0285">Flavoprotein</keyword>
<comment type="cofactor">
    <cofactor evidence="1">
        <name>FMN</name>
        <dbReference type="ChEBI" id="CHEBI:58210"/>
    </cofactor>
</comment>
<dbReference type="GO" id="GO:0046872">
    <property type="term" value="F:metal ion binding"/>
    <property type="evidence" value="ECO:0007669"/>
    <property type="project" value="UniProtKB-KW"/>
</dbReference>
<gene>
    <name evidence="12" type="ORF">B2A_12087</name>
</gene>
<dbReference type="SUPFAM" id="SSF51395">
    <property type="entry name" value="FMN-linked oxidoreductases"/>
    <property type="match status" value="1"/>
</dbReference>
<name>T0YUG0_9ZZZZ</name>
<sequence length="232" mass="25060">MLIGNIGASELLRYDANRIQDMLDTIDADMLALHTNPGQESVQPEGNVNFKGVYQKICDLRDNIKQPIIVKEVGNGISKEVAQKLEGKVYGIDTQGAGGTTWIGVETYRSRGSYGKAFWDWGVPTALSVMEVKSVFSGHVWASGGIRTASDVIKAIALGAEMCGMAKPILVNENNGGAEAVYGFLNSTIIDIKSEMAKLGFRSISEIRSAKIEITGPLRNLSEQRHCIPANA</sequence>
<organism evidence="12">
    <name type="scientific">mine drainage metagenome</name>
    <dbReference type="NCBI Taxonomy" id="410659"/>
    <lineage>
        <taxon>unclassified sequences</taxon>
        <taxon>metagenomes</taxon>
        <taxon>ecological metagenomes</taxon>
    </lineage>
</organism>
<evidence type="ECO:0000256" key="9">
    <source>
        <dbReference type="ARBA" id="ARBA00023235"/>
    </source>
</evidence>
<dbReference type="Gene3D" id="3.20.20.70">
    <property type="entry name" value="Aldolase class I"/>
    <property type="match status" value="1"/>
</dbReference>
<dbReference type="GO" id="GO:0016491">
    <property type="term" value="F:oxidoreductase activity"/>
    <property type="evidence" value="ECO:0007669"/>
    <property type="project" value="InterPro"/>
</dbReference>
<comment type="caution">
    <text evidence="12">The sequence shown here is derived from an EMBL/GenBank/DDBJ whole genome shotgun (WGS) entry which is preliminary data.</text>
</comment>
<proteinExistence type="predicted"/>
<evidence type="ECO:0000313" key="12">
    <source>
        <dbReference type="EMBL" id="EQD36628.1"/>
    </source>
</evidence>
<keyword evidence="8" id="KW-0414">Isoprene biosynthesis</keyword>
<keyword evidence="2" id="KW-0963">Cytoplasm</keyword>
<dbReference type="GO" id="GO:0004452">
    <property type="term" value="F:isopentenyl-diphosphate delta-isomerase activity"/>
    <property type="evidence" value="ECO:0007669"/>
    <property type="project" value="InterPro"/>
</dbReference>
<dbReference type="GO" id="GO:0010181">
    <property type="term" value="F:FMN binding"/>
    <property type="evidence" value="ECO:0007669"/>
    <property type="project" value="InterPro"/>
</dbReference>
<keyword evidence="9 12" id="KW-0413">Isomerase</keyword>
<dbReference type="PANTHER" id="PTHR43665">
    <property type="entry name" value="ISOPENTENYL-DIPHOSPHATE DELTA-ISOMERASE"/>
    <property type="match status" value="1"/>
</dbReference>
<evidence type="ECO:0000256" key="10">
    <source>
        <dbReference type="ARBA" id="ARBA00025810"/>
    </source>
</evidence>